<evidence type="ECO:0000313" key="3">
    <source>
        <dbReference type="Proteomes" id="UP000019376"/>
    </source>
</evidence>
<evidence type="ECO:0000256" key="1">
    <source>
        <dbReference type="ARBA" id="ARBA00006484"/>
    </source>
</evidence>
<accession>S8AKU4</accession>
<dbReference type="PANTHER" id="PTHR43544">
    <property type="entry name" value="SHORT-CHAIN DEHYDROGENASE/REDUCTASE"/>
    <property type="match status" value="1"/>
</dbReference>
<protein>
    <submittedName>
        <fullName evidence="2">Uncharacterized protein</fullName>
    </submittedName>
</protein>
<dbReference type="InterPro" id="IPR002347">
    <property type="entry name" value="SDR_fam"/>
</dbReference>
<reference evidence="2 3" key="1">
    <citation type="journal article" date="2013" name="PLoS ONE">
        <title>Genomic and secretomic analyses reveal unique features of the lignocellulolytic enzyme system of Penicillium decumbens.</title>
        <authorList>
            <person name="Liu G."/>
            <person name="Zhang L."/>
            <person name="Wei X."/>
            <person name="Zou G."/>
            <person name="Qin Y."/>
            <person name="Ma L."/>
            <person name="Li J."/>
            <person name="Zheng H."/>
            <person name="Wang S."/>
            <person name="Wang C."/>
            <person name="Xun L."/>
            <person name="Zhao G.-P."/>
            <person name="Zhou Z."/>
            <person name="Qu Y."/>
        </authorList>
    </citation>
    <scope>NUCLEOTIDE SEQUENCE [LARGE SCALE GENOMIC DNA]</scope>
    <source>
        <strain evidence="3">114-2 / CGMCC 5302</strain>
    </source>
</reference>
<organism evidence="2 3">
    <name type="scientific">Penicillium oxalicum (strain 114-2 / CGMCC 5302)</name>
    <name type="common">Penicillium decumbens</name>
    <dbReference type="NCBI Taxonomy" id="933388"/>
    <lineage>
        <taxon>Eukaryota</taxon>
        <taxon>Fungi</taxon>
        <taxon>Dikarya</taxon>
        <taxon>Ascomycota</taxon>
        <taxon>Pezizomycotina</taxon>
        <taxon>Eurotiomycetes</taxon>
        <taxon>Eurotiomycetidae</taxon>
        <taxon>Eurotiales</taxon>
        <taxon>Aspergillaceae</taxon>
        <taxon>Penicillium</taxon>
    </lineage>
</organism>
<dbReference type="GO" id="GO:0019748">
    <property type="term" value="P:secondary metabolic process"/>
    <property type="evidence" value="ECO:0007669"/>
    <property type="project" value="TreeGrafter"/>
</dbReference>
<dbReference type="GO" id="GO:0005737">
    <property type="term" value="C:cytoplasm"/>
    <property type="evidence" value="ECO:0007669"/>
    <property type="project" value="TreeGrafter"/>
</dbReference>
<sequence length="248" mass="26554">MSDSTIVLITGANSGVGYATAESIASQPGYHVILACRDLNKAHQARQELEQKNLQGTLSVLQLDVEDDTSISQAVESVSQTFGRVDAFISNAGTTSVGTSGREKLQKTFSTNVFGAMLVTEAFIPLLLRSKNPRLIQISSGLGSLGLASDLSSPFSASPWDEYRMSKAALNMMTVQMHKRLKDEGVCVFAFCPGLVRSRLRGESEEAMNAQGRAGDPMVSGKAILDIVAGRRDDCAGRFLSVGGVYPW</sequence>
<dbReference type="PANTHER" id="PTHR43544:SF32">
    <property type="entry name" value="CHAIN DEHYDROGENASE, PUTATIVE (AFU_ORTHOLOGUE AFUA_5G01530)-RELATED"/>
    <property type="match status" value="1"/>
</dbReference>
<keyword evidence="3" id="KW-1185">Reference proteome</keyword>
<dbReference type="HOGENOM" id="CLU_010194_9_0_1"/>
<comment type="similarity">
    <text evidence="1">Belongs to the short-chain dehydrogenases/reductases (SDR) family.</text>
</comment>
<dbReference type="eggNOG" id="KOG1208">
    <property type="taxonomic scope" value="Eukaryota"/>
</dbReference>
<dbReference type="Gene3D" id="3.40.50.720">
    <property type="entry name" value="NAD(P)-binding Rossmann-like Domain"/>
    <property type="match status" value="1"/>
</dbReference>
<dbReference type="EMBL" id="KB644409">
    <property type="protein sequence ID" value="EPS26453.1"/>
    <property type="molecule type" value="Genomic_DNA"/>
</dbReference>
<dbReference type="Pfam" id="PF00106">
    <property type="entry name" value="adh_short"/>
    <property type="match status" value="1"/>
</dbReference>
<dbReference type="GO" id="GO:0016491">
    <property type="term" value="F:oxidoreductase activity"/>
    <property type="evidence" value="ECO:0007669"/>
    <property type="project" value="TreeGrafter"/>
</dbReference>
<dbReference type="PhylomeDB" id="S8AKU4"/>
<gene>
    <name evidence="2" type="ORF">PDE_01390</name>
</gene>
<dbReference type="Proteomes" id="UP000019376">
    <property type="component" value="Unassembled WGS sequence"/>
</dbReference>
<dbReference type="SUPFAM" id="SSF51735">
    <property type="entry name" value="NAD(P)-binding Rossmann-fold domains"/>
    <property type="match status" value="1"/>
</dbReference>
<name>S8AKU4_PENO1</name>
<dbReference type="AlphaFoldDB" id="S8AKU4"/>
<dbReference type="PRINTS" id="PR00081">
    <property type="entry name" value="GDHRDH"/>
</dbReference>
<dbReference type="OrthoDB" id="1933717at2759"/>
<evidence type="ECO:0000313" key="2">
    <source>
        <dbReference type="EMBL" id="EPS26453.1"/>
    </source>
</evidence>
<dbReference type="InterPro" id="IPR036291">
    <property type="entry name" value="NAD(P)-bd_dom_sf"/>
</dbReference>
<proteinExistence type="inferred from homology"/>
<dbReference type="InterPro" id="IPR051468">
    <property type="entry name" value="Fungal_SecMetab_SDRs"/>
</dbReference>